<evidence type="ECO:0000256" key="4">
    <source>
        <dbReference type="SAM" id="Phobius"/>
    </source>
</evidence>
<keyword evidence="4" id="KW-0812">Transmembrane</keyword>
<dbReference type="SUPFAM" id="SSF81901">
    <property type="entry name" value="HCP-like"/>
    <property type="match status" value="3"/>
</dbReference>
<feature type="compositionally biased region" description="Low complexity" evidence="3">
    <location>
        <begin position="210"/>
        <end position="232"/>
    </location>
</feature>
<feature type="region of interest" description="Disordered" evidence="3">
    <location>
        <begin position="548"/>
        <end position="601"/>
    </location>
</feature>
<reference evidence="6 7" key="1">
    <citation type="journal article" date="2018" name="Front. Microbiol.">
        <title>Prospects for Fungal Bioremediation of Acidic Radioactive Waste Sites: Characterization and Genome Sequence of Rhodotorula taiwanensis MD1149.</title>
        <authorList>
            <person name="Tkavc R."/>
            <person name="Matrosova V.Y."/>
            <person name="Grichenko O.E."/>
            <person name="Gostincar C."/>
            <person name="Volpe R.P."/>
            <person name="Klimenkova P."/>
            <person name="Gaidamakova E.K."/>
            <person name="Zhou C.E."/>
            <person name="Stewart B.J."/>
            <person name="Lyman M.G."/>
            <person name="Malfatti S.A."/>
            <person name="Rubinfeld B."/>
            <person name="Courtot M."/>
            <person name="Singh J."/>
            <person name="Dalgard C.L."/>
            <person name="Hamilton T."/>
            <person name="Frey K.G."/>
            <person name="Gunde-Cimerman N."/>
            <person name="Dugan L."/>
            <person name="Daly M.J."/>
        </authorList>
    </citation>
    <scope>NUCLEOTIDE SEQUENCE [LARGE SCALE GENOMIC DNA]</scope>
    <source>
        <strain evidence="6 7">MD1149</strain>
    </source>
</reference>
<feature type="region of interest" description="Disordered" evidence="3">
    <location>
        <begin position="395"/>
        <end position="438"/>
    </location>
</feature>
<feature type="transmembrane region" description="Helical" evidence="4">
    <location>
        <begin position="1060"/>
        <end position="1079"/>
    </location>
</feature>
<evidence type="ECO:0000256" key="2">
    <source>
        <dbReference type="PROSITE-ProRule" id="PRU00339"/>
    </source>
</evidence>
<feature type="compositionally biased region" description="Pro residues" evidence="3">
    <location>
        <begin position="1092"/>
        <end position="1121"/>
    </location>
</feature>
<gene>
    <name evidence="6" type="ORF">BMF94_3027</name>
</gene>
<feature type="region of interest" description="Disordered" evidence="3">
    <location>
        <begin position="1087"/>
        <end position="1143"/>
    </location>
</feature>
<dbReference type="PANTHER" id="PTHR11102">
    <property type="entry name" value="SEL-1-LIKE PROTEIN"/>
    <property type="match status" value="1"/>
</dbReference>
<keyword evidence="7" id="KW-1185">Reference proteome</keyword>
<proteinExistence type="inferred from homology"/>
<feature type="compositionally biased region" description="Acidic residues" evidence="3">
    <location>
        <begin position="1049"/>
        <end position="1058"/>
    </location>
</feature>
<keyword evidence="4" id="KW-1133">Transmembrane helix</keyword>
<feature type="region of interest" description="Disordered" evidence="3">
    <location>
        <begin position="163"/>
        <end position="185"/>
    </location>
</feature>
<protein>
    <submittedName>
        <fullName evidence="6">Uncharacterized protein</fullName>
    </submittedName>
</protein>
<feature type="repeat" description="TPR" evidence="2">
    <location>
        <begin position="681"/>
        <end position="714"/>
    </location>
</feature>
<dbReference type="PROSITE" id="PS50005">
    <property type="entry name" value="TPR"/>
    <property type="match status" value="1"/>
</dbReference>
<dbReference type="InterPro" id="IPR050767">
    <property type="entry name" value="Sel1_AlgK"/>
</dbReference>
<dbReference type="InterPro" id="IPR011990">
    <property type="entry name" value="TPR-like_helical_dom_sf"/>
</dbReference>
<feature type="signal peptide" evidence="5">
    <location>
        <begin position="1"/>
        <end position="20"/>
    </location>
</feature>
<name>A0A2S5BAS1_9BASI</name>
<feature type="compositionally biased region" description="Low complexity" evidence="3">
    <location>
        <begin position="1001"/>
        <end position="1013"/>
    </location>
</feature>
<evidence type="ECO:0000313" key="6">
    <source>
        <dbReference type="EMBL" id="POY73857.1"/>
    </source>
</evidence>
<dbReference type="Pfam" id="PF08238">
    <property type="entry name" value="Sel1"/>
    <property type="match status" value="8"/>
</dbReference>
<feature type="compositionally biased region" description="Polar residues" evidence="3">
    <location>
        <begin position="1122"/>
        <end position="1132"/>
    </location>
</feature>
<dbReference type="Gene3D" id="1.25.40.10">
    <property type="entry name" value="Tetratricopeptide repeat domain"/>
    <property type="match status" value="2"/>
</dbReference>
<feature type="compositionally biased region" description="Basic and acidic residues" evidence="3">
    <location>
        <begin position="591"/>
        <end position="601"/>
    </location>
</feature>
<feature type="compositionally biased region" description="Low complexity" evidence="3">
    <location>
        <begin position="559"/>
        <end position="574"/>
    </location>
</feature>
<accession>A0A2S5BAS1</accession>
<evidence type="ECO:0000256" key="3">
    <source>
        <dbReference type="SAM" id="MobiDB-lite"/>
    </source>
</evidence>
<evidence type="ECO:0000256" key="1">
    <source>
        <dbReference type="ARBA" id="ARBA00038101"/>
    </source>
</evidence>
<organism evidence="6 7">
    <name type="scientific">Rhodotorula taiwanensis</name>
    <dbReference type="NCBI Taxonomy" id="741276"/>
    <lineage>
        <taxon>Eukaryota</taxon>
        <taxon>Fungi</taxon>
        <taxon>Dikarya</taxon>
        <taxon>Basidiomycota</taxon>
        <taxon>Pucciniomycotina</taxon>
        <taxon>Microbotryomycetes</taxon>
        <taxon>Sporidiobolales</taxon>
        <taxon>Sporidiobolaceae</taxon>
        <taxon>Rhodotorula</taxon>
    </lineage>
</organism>
<evidence type="ECO:0000256" key="5">
    <source>
        <dbReference type="SAM" id="SignalP"/>
    </source>
</evidence>
<dbReference type="InterPro" id="IPR019734">
    <property type="entry name" value="TPR_rpt"/>
</dbReference>
<evidence type="ECO:0000313" key="7">
    <source>
        <dbReference type="Proteomes" id="UP000237144"/>
    </source>
</evidence>
<feature type="compositionally biased region" description="Basic and acidic residues" evidence="3">
    <location>
        <begin position="1038"/>
        <end position="1048"/>
    </location>
</feature>
<dbReference type="OrthoDB" id="27934at2759"/>
<feature type="compositionally biased region" description="Polar residues" evidence="3">
    <location>
        <begin position="424"/>
        <end position="438"/>
    </location>
</feature>
<keyword evidence="4" id="KW-0472">Membrane</keyword>
<feature type="region of interest" description="Disordered" evidence="3">
    <location>
        <begin position="999"/>
        <end position="1058"/>
    </location>
</feature>
<feature type="compositionally biased region" description="Low complexity" evidence="3">
    <location>
        <begin position="163"/>
        <end position="180"/>
    </location>
</feature>
<sequence length="1143" mass="121802">MRLSRLWWLALPLSAHVVQGQREPVQLTFGVTEGAQLRQPGQAGGQGRGDGGVPLASVENDDNEPNQQPLDVHFASGGPASPNHDHLYQLAVSLLDSLTAHSPPAPPTAYSPHLAPTLASSANAVSVALDKLQAKLNGTVTGAAFSRTRAVVGRVGQVASGFVSSVSSSRSPRGGAAARKSGGGSNTENLLRAVVAQIKAVLGTGATTPARGGSASQAGRGDQSTSAASSGSSWKDRIGAAAALKGEYVVLSDEEIAEGWREVVDLAQKAAEAGSVDALVLLGNLYLGGAAGLDADPSRAVEYYTHASERYGSGEAQYKLGFLYGSNYGSAFGGLEGQGQQGSALLHYTFSALSGYEPASMTVGYRHWAGIGTKQSCKDALPWYKAAADSAIRSFNSGPPGGRHLPPPKIRLSDHEGGPYGPGASSTRASMNTGGSTAQTRQEWDDLVEYHLFHAEHGDVAYMYRLARLYYQGFGGLGLGGARDQQRGRLRMVRADEASGVSPATVGGGAGHDGLWNGGRDFHRASKWFVRVARRLWPVDPKEATWDPAWGPIPGSPGSGATAAARAKQGARSGNGNKATPATPRIGYFDPSKDRKNDKLDPHSAMVAGLAAGYLGRMYMRGEGVPVTYAKAHLWFSRGQKQGDRESNNGLGIMYRDGLGVARDLKKANMLFHAAAQQDLPEAQVNLGKFHFGMGDFALANTYFEHAIRSDNTRTPDTFQAYYYLAELAARASTDSCPTAVSFYKRVAERGDWDHEVWWEAERARERGDLRTALLGYWMMAERGYEVAQNNVAWILDSNKQSLRLPLFDIAAPLPSAAAKQLDRLALTYWTRSAAQDNVDALVKMGDYYYSGLGTEDGLPQLEKAAGCYQSAATTRFSAMAMWNLGWMHEVGKGVPQDFHLAKRNYDMALETSGDAFFPSSLALVGLYGRALWHAITKSGDDELKALSLFGRDPDLDGIGAGFAEHGLWNFGRAWRDIQRSWGVDPGPDPEVLPAHEAEQAEGAPADGAAQGAAHRERADVRAAQRALEGAEDPMEWEGYRGRGRGGEGDEEEMEDDGDFGGTVAIVALSMLLAWLLYFRQRPEQRRQAHPVPAPAPAPAATPHPPPPPAAPTASPAPQPPTEETSGGSSSADPAEGGDERQV</sequence>
<dbReference type="STRING" id="741276.A0A2S5BAS1"/>
<dbReference type="SMART" id="SM00671">
    <property type="entry name" value="SEL1"/>
    <property type="match status" value="8"/>
</dbReference>
<keyword evidence="2" id="KW-0802">TPR repeat</keyword>
<feature type="compositionally biased region" description="Basic and acidic residues" evidence="3">
    <location>
        <begin position="1014"/>
        <end position="1023"/>
    </location>
</feature>
<comment type="similarity">
    <text evidence="1">Belongs to the sel-1 family.</text>
</comment>
<feature type="compositionally biased region" description="Gly residues" evidence="3">
    <location>
        <begin position="42"/>
        <end position="52"/>
    </location>
</feature>
<dbReference type="PANTHER" id="PTHR11102:SF147">
    <property type="entry name" value="SEL1L ADAPTOR SUBUNIT OF ERAD E3 UBIQUITIN LIGASE"/>
    <property type="match status" value="1"/>
</dbReference>
<comment type="caution">
    <text evidence="6">The sequence shown here is derived from an EMBL/GenBank/DDBJ whole genome shotgun (WGS) entry which is preliminary data.</text>
</comment>
<feature type="chain" id="PRO_5015758013" evidence="5">
    <location>
        <begin position="21"/>
        <end position="1143"/>
    </location>
</feature>
<dbReference type="EMBL" id="PJQD01000033">
    <property type="protein sequence ID" value="POY73857.1"/>
    <property type="molecule type" value="Genomic_DNA"/>
</dbReference>
<dbReference type="InterPro" id="IPR006597">
    <property type="entry name" value="Sel1-like"/>
</dbReference>
<dbReference type="Proteomes" id="UP000237144">
    <property type="component" value="Unassembled WGS sequence"/>
</dbReference>
<keyword evidence="5" id="KW-0732">Signal</keyword>
<feature type="region of interest" description="Disordered" evidence="3">
    <location>
        <begin position="37"/>
        <end position="79"/>
    </location>
</feature>
<feature type="region of interest" description="Disordered" evidence="3">
    <location>
        <begin position="206"/>
        <end position="232"/>
    </location>
</feature>
<dbReference type="AlphaFoldDB" id="A0A2S5BAS1"/>